<dbReference type="OrthoDB" id="3502744at2"/>
<accession>A0A1H6EGE5</accession>
<dbReference type="AlphaFoldDB" id="A0A1H6EGE5"/>
<feature type="chain" id="PRO_5009296952" description="DUF3558 domain-containing protein" evidence="2">
    <location>
        <begin position="23"/>
        <end position="396"/>
    </location>
</feature>
<reference evidence="3 4" key="1">
    <citation type="submission" date="2016-10" db="EMBL/GenBank/DDBJ databases">
        <authorList>
            <person name="de Groot N.N."/>
        </authorList>
    </citation>
    <scope>NUCLEOTIDE SEQUENCE [LARGE SCALE GENOMIC DNA]</scope>
    <source>
        <strain evidence="3 4">CGMCC 4.7037</strain>
    </source>
</reference>
<organism evidence="3 4">
    <name type="scientific">Nonomuraea solani</name>
    <dbReference type="NCBI Taxonomy" id="1144553"/>
    <lineage>
        <taxon>Bacteria</taxon>
        <taxon>Bacillati</taxon>
        <taxon>Actinomycetota</taxon>
        <taxon>Actinomycetes</taxon>
        <taxon>Streptosporangiales</taxon>
        <taxon>Streptosporangiaceae</taxon>
        <taxon>Nonomuraea</taxon>
    </lineage>
</organism>
<keyword evidence="2" id="KW-0732">Signal</keyword>
<sequence>MRTALTLLLAATLAGCAATPSAAPTPTAAAVSQAPAPVAPDRLRPITGAQVCAAVPKSLRVSLLPEDMFTDDVNWSNNVATATVAWGECNWHRGAPRSLSVIVQAYGTVTQTATEHAKQLFDKSKAEAATQAEKPDRRAYTPPVTADHGDAAYRRTVTETSRSGSRDAEVVIRQGPWLITITYRGEERDGALPAEAELRRGADRFAEVFTAEMAKDPSTVAPDGDRPCGAISATDVTLAFFPSVTEVGGNGDADQTACTWEIRDGVVQADRPCGRGVMRLGDIASRCGQLRIHVSDARRLYRRDLKAQFDFEAGHYAKEVPIKRLTGLGDRAFAVAQEVRVLAGDRLIRFTYDGTNVGGGPRDAPGYQKPDLDEAALRKSLIRTARSFVSGLSAHD</sequence>
<dbReference type="EMBL" id="FNVT01000009">
    <property type="protein sequence ID" value="SEG96056.1"/>
    <property type="molecule type" value="Genomic_DNA"/>
</dbReference>
<gene>
    <name evidence="3" type="ORF">SAMN05444920_109265</name>
</gene>
<evidence type="ECO:0008006" key="5">
    <source>
        <dbReference type="Google" id="ProtNLM"/>
    </source>
</evidence>
<proteinExistence type="predicted"/>
<evidence type="ECO:0000256" key="1">
    <source>
        <dbReference type="SAM" id="MobiDB-lite"/>
    </source>
</evidence>
<evidence type="ECO:0000313" key="4">
    <source>
        <dbReference type="Proteomes" id="UP000236732"/>
    </source>
</evidence>
<name>A0A1H6EGE5_9ACTN</name>
<dbReference type="Proteomes" id="UP000236732">
    <property type="component" value="Unassembled WGS sequence"/>
</dbReference>
<dbReference type="PROSITE" id="PS51257">
    <property type="entry name" value="PROKAR_LIPOPROTEIN"/>
    <property type="match status" value="1"/>
</dbReference>
<protein>
    <recommendedName>
        <fullName evidence="5">DUF3558 domain-containing protein</fullName>
    </recommendedName>
</protein>
<evidence type="ECO:0000313" key="3">
    <source>
        <dbReference type="EMBL" id="SEG96056.1"/>
    </source>
</evidence>
<dbReference type="RefSeq" id="WP_103959506.1">
    <property type="nucleotide sequence ID" value="NZ_FNVT01000009.1"/>
</dbReference>
<evidence type="ECO:0000256" key="2">
    <source>
        <dbReference type="SAM" id="SignalP"/>
    </source>
</evidence>
<feature type="signal peptide" evidence="2">
    <location>
        <begin position="1"/>
        <end position="22"/>
    </location>
</feature>
<feature type="region of interest" description="Disordered" evidence="1">
    <location>
        <begin position="123"/>
        <end position="147"/>
    </location>
</feature>
<keyword evidence="4" id="KW-1185">Reference proteome</keyword>